<accession>A0A1X6P4W6</accession>
<organism evidence="3 4">
    <name type="scientific">Porphyra umbilicalis</name>
    <name type="common">Purple laver</name>
    <name type="synonym">Red alga</name>
    <dbReference type="NCBI Taxonomy" id="2786"/>
    <lineage>
        <taxon>Eukaryota</taxon>
        <taxon>Rhodophyta</taxon>
        <taxon>Bangiophyceae</taxon>
        <taxon>Bangiales</taxon>
        <taxon>Bangiaceae</taxon>
        <taxon>Porphyra</taxon>
    </lineage>
</organism>
<dbReference type="AlphaFoldDB" id="A0A1X6P4W6"/>
<dbReference type="EMBL" id="KV918889">
    <property type="protein sequence ID" value="OSX75806.1"/>
    <property type="molecule type" value="Genomic_DNA"/>
</dbReference>
<proteinExistence type="predicted"/>
<sequence>MVAGETLHARLRPPARPRRSWPRGGAVRAPPPRGCPPPPPPTRRATSTATAAAAAVAALVVAVAAVAAPTPVAARCASRLFTHPDEYARCKTGTTCFLFLTEVPIIRLNATVDAANRGTPLDPRVLFPCVDYAVRGLSGLGWKLHSQLFPGNDDWCALAGAEDECTFNELIATFRASTVDAGHPGYGMGLAASGAWVLTEWRADKATASDPYMEDEVVLVRRKTADGFGHMQRVDFPALLRPFTDQSWVLLGGSAVAFVAVVAALALWQPTSVGQRRSWRLRMLQWVSNFVRILLGGELRREERHFGPARSLLLGTLVVCATTFALFYEAAFILNSISTGLISPVSGLSDAEMCRWTVLRGAATEDIFVELVNEGRGSGARATVAARSWSTCDTVHECIERVVNGSTVTAPRCEGAAYTTTEVYLSWKTTILAEFRANTSLCEELDVVDADESFFRFNVAWHFADVNASAPGAGPYLPAWSARRQAINAGFRRARLRQDTQKIVEQEAGKELPCSNARQQVHLGLLLVPTLLVLLVGLTGAIAATVAVPVLHRALAAGVARERAADEAAGAAKRLEEGGEAEATLVNLPPFVLGGGEGGAPGGGGGADARRRHH</sequence>
<feature type="transmembrane region" description="Helical" evidence="2">
    <location>
        <begin position="312"/>
        <end position="334"/>
    </location>
</feature>
<dbReference type="Proteomes" id="UP000218209">
    <property type="component" value="Unassembled WGS sequence"/>
</dbReference>
<feature type="transmembrane region" description="Helical" evidence="2">
    <location>
        <begin position="49"/>
        <end position="69"/>
    </location>
</feature>
<feature type="region of interest" description="Disordered" evidence="1">
    <location>
        <begin position="1"/>
        <end position="48"/>
    </location>
</feature>
<feature type="transmembrane region" description="Helical" evidence="2">
    <location>
        <begin position="248"/>
        <end position="268"/>
    </location>
</feature>
<reference evidence="3 4" key="1">
    <citation type="submission" date="2017-03" db="EMBL/GenBank/DDBJ databases">
        <title>WGS assembly of Porphyra umbilicalis.</title>
        <authorList>
            <person name="Brawley S.H."/>
            <person name="Blouin N.A."/>
            <person name="Ficko-Blean E."/>
            <person name="Wheeler G.L."/>
            <person name="Lohr M."/>
            <person name="Goodson H.V."/>
            <person name="Jenkins J.W."/>
            <person name="Blaby-Haas C.E."/>
            <person name="Helliwell K.E."/>
            <person name="Chan C."/>
            <person name="Marriage T."/>
            <person name="Bhattacharya D."/>
            <person name="Klein A.S."/>
            <person name="Badis Y."/>
            <person name="Brodie J."/>
            <person name="Cao Y."/>
            <person name="Collen J."/>
            <person name="Dittami S.M."/>
            <person name="Gachon C.M."/>
            <person name="Green B.R."/>
            <person name="Karpowicz S."/>
            <person name="Kim J.W."/>
            <person name="Kudahl U."/>
            <person name="Lin S."/>
            <person name="Michel G."/>
            <person name="Mittag M."/>
            <person name="Olson B.J."/>
            <person name="Pangilinan J."/>
            <person name="Peng Y."/>
            <person name="Qiu H."/>
            <person name="Shu S."/>
            <person name="Singer J.T."/>
            <person name="Smith A.G."/>
            <person name="Sprecher B.N."/>
            <person name="Wagner V."/>
            <person name="Wang W."/>
            <person name="Wang Z.-Y."/>
            <person name="Yan J."/>
            <person name="Yarish C."/>
            <person name="Zoeuner-Riek S."/>
            <person name="Zhuang Y."/>
            <person name="Zou Y."/>
            <person name="Lindquist E.A."/>
            <person name="Grimwood J."/>
            <person name="Barry K."/>
            <person name="Rokhsar D.S."/>
            <person name="Schmutz J."/>
            <person name="Stiller J.W."/>
            <person name="Grossman A.R."/>
            <person name="Prochnik S.E."/>
        </authorList>
    </citation>
    <scope>NUCLEOTIDE SEQUENCE [LARGE SCALE GENOMIC DNA]</scope>
    <source>
        <strain evidence="3">4086291</strain>
    </source>
</reference>
<protein>
    <submittedName>
        <fullName evidence="3">Uncharacterized protein</fullName>
    </submittedName>
</protein>
<gene>
    <name evidence="3" type="ORF">BU14_0219s0006</name>
</gene>
<evidence type="ECO:0000313" key="4">
    <source>
        <dbReference type="Proteomes" id="UP000218209"/>
    </source>
</evidence>
<feature type="compositionally biased region" description="Basic residues" evidence="1">
    <location>
        <begin position="9"/>
        <end position="21"/>
    </location>
</feature>
<keyword evidence="2" id="KW-1133">Transmembrane helix</keyword>
<keyword evidence="2" id="KW-0812">Transmembrane</keyword>
<feature type="transmembrane region" description="Helical" evidence="2">
    <location>
        <begin position="523"/>
        <end position="551"/>
    </location>
</feature>
<feature type="compositionally biased region" description="Pro residues" evidence="1">
    <location>
        <begin position="29"/>
        <end position="42"/>
    </location>
</feature>
<evidence type="ECO:0000256" key="1">
    <source>
        <dbReference type="SAM" id="MobiDB-lite"/>
    </source>
</evidence>
<evidence type="ECO:0000256" key="2">
    <source>
        <dbReference type="SAM" id="Phobius"/>
    </source>
</evidence>
<evidence type="ECO:0000313" key="3">
    <source>
        <dbReference type="EMBL" id="OSX75806.1"/>
    </source>
</evidence>
<keyword evidence="2" id="KW-0472">Membrane</keyword>
<name>A0A1X6P4W6_PORUM</name>
<keyword evidence="4" id="KW-1185">Reference proteome</keyword>